<dbReference type="InterPro" id="IPR037181">
    <property type="entry name" value="SUFU_N"/>
</dbReference>
<evidence type="ECO:0000313" key="2">
    <source>
        <dbReference type="EMBL" id="MBA9002382.1"/>
    </source>
</evidence>
<organism evidence="2 3">
    <name type="scientific">Thermomonospora cellulosilytica</name>
    <dbReference type="NCBI Taxonomy" id="1411118"/>
    <lineage>
        <taxon>Bacteria</taxon>
        <taxon>Bacillati</taxon>
        <taxon>Actinomycetota</taxon>
        <taxon>Actinomycetes</taxon>
        <taxon>Streptosporangiales</taxon>
        <taxon>Thermomonosporaceae</taxon>
        <taxon>Thermomonospora</taxon>
    </lineage>
</organism>
<dbReference type="InterPro" id="IPR020941">
    <property type="entry name" value="SUFU-like_domain"/>
</dbReference>
<dbReference type="RefSeq" id="WP_182704433.1">
    <property type="nucleotide sequence ID" value="NZ_JACJII010000001.1"/>
</dbReference>
<evidence type="ECO:0000259" key="1">
    <source>
        <dbReference type="Pfam" id="PF05076"/>
    </source>
</evidence>
<proteinExistence type="predicted"/>
<dbReference type="Proteomes" id="UP000539313">
    <property type="component" value="Unassembled WGS sequence"/>
</dbReference>
<feature type="domain" description="Suppressor of fused-like" evidence="1">
    <location>
        <begin position="225"/>
        <end position="373"/>
    </location>
</feature>
<comment type="caution">
    <text evidence="2">The sequence shown here is derived from an EMBL/GenBank/DDBJ whole genome shotgun (WGS) entry which is preliminary data.</text>
</comment>
<dbReference type="Pfam" id="PF05076">
    <property type="entry name" value="SUFU"/>
    <property type="match status" value="1"/>
</dbReference>
<dbReference type="InterPro" id="IPR025851">
    <property type="entry name" value="SUKH-4"/>
</dbReference>
<dbReference type="SUPFAM" id="SSF103359">
    <property type="entry name" value="Suppressor of Fused, N-terminal domain"/>
    <property type="match status" value="1"/>
</dbReference>
<protein>
    <recommendedName>
        <fullName evidence="1">Suppressor of fused-like domain-containing protein</fullName>
    </recommendedName>
</protein>
<sequence length="373" mass="40147">MATHSQLVQVFGEEGVITLDRADVEPHGVRPEDVEVLCSVGIPVTADIFFTMQADGPYEALTLLEAETQDRPARLLILGQGCTDDRIRYAMELESGNVLLLGMEDGEPDGHAETINTTLDAFVEFLYRIELRRIELAGASAEEARPYTEKLIAELKALDERALDPDTLWGGVFEALLEMGVPEAREGSRTAIVAALQARVPDPRPLRWSTGASFGEGVQELSAHRADGHWLLVTHGFSDLDGVLDLDTGTSGLGFELTMRVPRGDEELPPAWALETLGKLGEYVFSEDGRPFADGHRMGVAGTLGPEGGRLGALAFVTDPLLGGIDAPNGRVEFVTAVGITREELAEAKAAGNDLVVGRLRDENGLPITDPAR</sequence>
<dbReference type="InterPro" id="IPR007768">
    <property type="entry name" value="Suppressor_of_fused"/>
</dbReference>
<keyword evidence="3" id="KW-1185">Reference proteome</keyword>
<dbReference type="PANTHER" id="PTHR10928">
    <property type="entry name" value="SUPPRESSOR OF FUSED"/>
    <property type="match status" value="1"/>
</dbReference>
<evidence type="ECO:0000313" key="3">
    <source>
        <dbReference type="Proteomes" id="UP000539313"/>
    </source>
</evidence>
<reference evidence="2 3" key="1">
    <citation type="submission" date="2020-08" db="EMBL/GenBank/DDBJ databases">
        <title>Sequencing the genomes of 1000 actinobacteria strains.</title>
        <authorList>
            <person name="Klenk H.-P."/>
        </authorList>
    </citation>
    <scope>NUCLEOTIDE SEQUENCE [LARGE SCALE GENOMIC DNA]</scope>
    <source>
        <strain evidence="2 3">DSM 45823</strain>
    </source>
</reference>
<name>A0A7W3MUW6_9ACTN</name>
<gene>
    <name evidence="2" type="ORF">HNR21_001264</name>
</gene>
<dbReference type="GO" id="GO:0005737">
    <property type="term" value="C:cytoplasm"/>
    <property type="evidence" value="ECO:0007669"/>
    <property type="project" value="TreeGrafter"/>
</dbReference>
<accession>A0A7W3MUW6</accession>
<dbReference type="Pfam" id="PF14435">
    <property type="entry name" value="SUKH-4"/>
    <property type="match status" value="1"/>
</dbReference>
<dbReference type="EMBL" id="JACJII010000001">
    <property type="protein sequence ID" value="MBA9002382.1"/>
    <property type="molecule type" value="Genomic_DNA"/>
</dbReference>
<dbReference type="AlphaFoldDB" id="A0A7W3MUW6"/>
<dbReference type="PANTHER" id="PTHR10928:SF2">
    <property type="entry name" value="SUPPRESSOR OF FUSED HOMOLOG"/>
    <property type="match status" value="1"/>
</dbReference>